<feature type="transmembrane region" description="Helical" evidence="1">
    <location>
        <begin position="101"/>
        <end position="121"/>
    </location>
</feature>
<feature type="transmembrane region" description="Helical" evidence="1">
    <location>
        <begin position="61"/>
        <end position="81"/>
    </location>
</feature>
<dbReference type="EMBL" id="FQVU01000001">
    <property type="protein sequence ID" value="SHF74843.1"/>
    <property type="molecule type" value="Genomic_DNA"/>
</dbReference>
<name>A0A1M5E6F3_9ACTN</name>
<proteinExistence type="predicted"/>
<keyword evidence="3" id="KW-1185">Reference proteome</keyword>
<keyword evidence="1" id="KW-0812">Transmembrane</keyword>
<gene>
    <name evidence="2" type="ORF">SAMN05443575_0803</name>
</gene>
<evidence type="ECO:0000313" key="2">
    <source>
        <dbReference type="EMBL" id="SHF74843.1"/>
    </source>
</evidence>
<protein>
    <recommendedName>
        <fullName evidence="4">Sodium:proton antiporter</fullName>
    </recommendedName>
</protein>
<evidence type="ECO:0000256" key="1">
    <source>
        <dbReference type="SAM" id="Phobius"/>
    </source>
</evidence>
<feature type="transmembrane region" description="Helical" evidence="1">
    <location>
        <begin position="27"/>
        <end position="46"/>
    </location>
</feature>
<dbReference type="RefSeq" id="WP_073386182.1">
    <property type="nucleotide sequence ID" value="NZ_FQVU01000001.1"/>
</dbReference>
<keyword evidence="1" id="KW-1133">Transmembrane helix</keyword>
<accession>A0A1M5E6F3</accession>
<feature type="transmembrane region" description="Helical" evidence="1">
    <location>
        <begin position="127"/>
        <end position="148"/>
    </location>
</feature>
<evidence type="ECO:0000313" key="3">
    <source>
        <dbReference type="Proteomes" id="UP000186132"/>
    </source>
</evidence>
<dbReference type="AlphaFoldDB" id="A0A1M5E6F3"/>
<dbReference type="Pfam" id="PF19853">
    <property type="entry name" value="DUF6328"/>
    <property type="match status" value="1"/>
</dbReference>
<reference evidence="2 3" key="1">
    <citation type="submission" date="2016-11" db="EMBL/GenBank/DDBJ databases">
        <authorList>
            <person name="Jaros S."/>
            <person name="Januszkiewicz K."/>
            <person name="Wedrychowicz H."/>
        </authorList>
    </citation>
    <scope>NUCLEOTIDE SEQUENCE [LARGE SCALE GENOMIC DNA]</scope>
    <source>
        <strain evidence="2 3">DSM 45627</strain>
    </source>
</reference>
<sequence>MTHRGYERDESAAHRFDRNYAELLQELRVAQTGVQILFAFLLGIAFQQRFTTLSDAERTRYVVTLASAAFAAVLLIAPVAAHRVLFARHRKDELVMITGRLAVAGLAFLGIAIVCAVLLITTVVVGIGWGIGITGALGLVTVVTWVVMPAAVVRRPDTDDDPARGRSRPGQHH</sequence>
<dbReference type="Proteomes" id="UP000186132">
    <property type="component" value="Unassembled WGS sequence"/>
</dbReference>
<keyword evidence="1" id="KW-0472">Membrane</keyword>
<evidence type="ECO:0008006" key="4">
    <source>
        <dbReference type="Google" id="ProtNLM"/>
    </source>
</evidence>
<organism evidence="2 3">
    <name type="scientific">Jatrophihabitans endophyticus</name>
    <dbReference type="NCBI Taxonomy" id="1206085"/>
    <lineage>
        <taxon>Bacteria</taxon>
        <taxon>Bacillati</taxon>
        <taxon>Actinomycetota</taxon>
        <taxon>Actinomycetes</taxon>
        <taxon>Jatrophihabitantales</taxon>
        <taxon>Jatrophihabitantaceae</taxon>
        <taxon>Jatrophihabitans</taxon>
    </lineage>
</organism>
<dbReference type="InterPro" id="IPR046291">
    <property type="entry name" value="DUF6328"/>
</dbReference>
<dbReference type="STRING" id="1206085.SAMN05443575_0803"/>